<evidence type="ECO:0000313" key="3">
    <source>
        <dbReference type="Proteomes" id="UP001229421"/>
    </source>
</evidence>
<feature type="region of interest" description="Disordered" evidence="1">
    <location>
        <begin position="1"/>
        <end position="39"/>
    </location>
</feature>
<protein>
    <recommendedName>
        <fullName evidence="4">VQ domain-containing protein</fullName>
    </recommendedName>
</protein>
<dbReference type="EMBL" id="JAUHHV010000002">
    <property type="protein sequence ID" value="KAK1433153.1"/>
    <property type="molecule type" value="Genomic_DNA"/>
</dbReference>
<keyword evidence="3" id="KW-1185">Reference proteome</keyword>
<dbReference type="PANTHER" id="PTHR34794">
    <property type="entry name" value="EXPRESSED PROTEIN"/>
    <property type="match status" value="1"/>
</dbReference>
<dbReference type="AlphaFoldDB" id="A0AAD8L251"/>
<name>A0AAD8L251_TARER</name>
<feature type="compositionally biased region" description="Low complexity" evidence="1">
    <location>
        <begin position="1"/>
        <end position="27"/>
    </location>
</feature>
<evidence type="ECO:0000256" key="1">
    <source>
        <dbReference type="SAM" id="MobiDB-lite"/>
    </source>
</evidence>
<dbReference type="Proteomes" id="UP001229421">
    <property type="component" value="Unassembled WGS sequence"/>
</dbReference>
<evidence type="ECO:0000313" key="2">
    <source>
        <dbReference type="EMBL" id="KAK1433153.1"/>
    </source>
</evidence>
<dbReference type="PANTHER" id="PTHR34794:SF1">
    <property type="entry name" value="OS10G0101800 PROTEIN"/>
    <property type="match status" value="1"/>
</dbReference>
<dbReference type="InterPro" id="IPR039610">
    <property type="entry name" value="VQ29"/>
</dbReference>
<reference evidence="2" key="1">
    <citation type="journal article" date="2023" name="bioRxiv">
        <title>Improved chromosome-level genome assembly for marigold (Tagetes erecta).</title>
        <authorList>
            <person name="Jiang F."/>
            <person name="Yuan L."/>
            <person name="Wang S."/>
            <person name="Wang H."/>
            <person name="Xu D."/>
            <person name="Wang A."/>
            <person name="Fan W."/>
        </authorList>
    </citation>
    <scope>NUCLEOTIDE SEQUENCE</scope>
    <source>
        <strain evidence="2">WSJ</strain>
        <tissue evidence="2">Leaf</tissue>
    </source>
</reference>
<comment type="caution">
    <text evidence="2">The sequence shown here is derived from an EMBL/GenBank/DDBJ whole genome shotgun (WGS) entry which is preliminary data.</text>
</comment>
<sequence length="192" mass="21142">MNQFSSSITSSSYEQQQQTSLKSTKSSYHNSLHSVRRPTTKHFIAPLPPTPLKIYNVEASKFKDVVRVLTSTPEFQYPSATRRLKDKAPPPLTLSSIPKPSLPPPVDDDGGELLSPLSSFIMSTDFCNILNETMQTNSNNRFTTGGIMECFHQDLSTDEAVGHDTVIGLSPTSLSWCSSLLFSPGMNQSQVN</sequence>
<feature type="region of interest" description="Disordered" evidence="1">
    <location>
        <begin position="79"/>
        <end position="105"/>
    </location>
</feature>
<organism evidence="2 3">
    <name type="scientific">Tagetes erecta</name>
    <name type="common">African marigold</name>
    <dbReference type="NCBI Taxonomy" id="13708"/>
    <lineage>
        <taxon>Eukaryota</taxon>
        <taxon>Viridiplantae</taxon>
        <taxon>Streptophyta</taxon>
        <taxon>Embryophyta</taxon>
        <taxon>Tracheophyta</taxon>
        <taxon>Spermatophyta</taxon>
        <taxon>Magnoliopsida</taxon>
        <taxon>eudicotyledons</taxon>
        <taxon>Gunneridae</taxon>
        <taxon>Pentapetalae</taxon>
        <taxon>asterids</taxon>
        <taxon>campanulids</taxon>
        <taxon>Asterales</taxon>
        <taxon>Asteraceae</taxon>
        <taxon>Asteroideae</taxon>
        <taxon>Heliantheae alliance</taxon>
        <taxon>Tageteae</taxon>
        <taxon>Tagetes</taxon>
    </lineage>
</organism>
<gene>
    <name evidence="2" type="ORF">QVD17_10059</name>
</gene>
<accession>A0AAD8L251</accession>
<evidence type="ECO:0008006" key="4">
    <source>
        <dbReference type="Google" id="ProtNLM"/>
    </source>
</evidence>
<proteinExistence type="predicted"/>